<feature type="region of interest" description="Disordered" evidence="1">
    <location>
        <begin position="83"/>
        <end position="124"/>
    </location>
</feature>
<evidence type="ECO:0000313" key="3">
    <source>
        <dbReference type="Proteomes" id="UP001341245"/>
    </source>
</evidence>
<sequence length="124" mass="14360">MNNPLLHKIYPSINPTEYHLCHTWEDVKHFAQDYHNPNILLGVMDSGFGFFAGEAITGPKDTLVAICGPAAIEEIKPKFEEIQKLEETDDRTEEAKDAEAWEEVRRSERYKQGLEQGRKKEQWD</sequence>
<proteinExistence type="predicted"/>
<evidence type="ECO:0008006" key="4">
    <source>
        <dbReference type="Google" id="ProtNLM"/>
    </source>
</evidence>
<comment type="caution">
    <text evidence="2">The sequence shown here is derived from an EMBL/GenBank/DDBJ whole genome shotgun (WGS) entry which is preliminary data.</text>
</comment>
<protein>
    <recommendedName>
        <fullName evidence="4">EthD domain-containing protein</fullName>
    </recommendedName>
</protein>
<accession>A0ABR0TLD6</accession>
<dbReference type="EMBL" id="JASGXD010000006">
    <property type="protein sequence ID" value="KAK6005269.1"/>
    <property type="molecule type" value="Genomic_DNA"/>
</dbReference>
<organism evidence="2 3">
    <name type="scientific">Aureobasidium pullulans</name>
    <name type="common">Black yeast</name>
    <name type="synonym">Pullularia pullulans</name>
    <dbReference type="NCBI Taxonomy" id="5580"/>
    <lineage>
        <taxon>Eukaryota</taxon>
        <taxon>Fungi</taxon>
        <taxon>Dikarya</taxon>
        <taxon>Ascomycota</taxon>
        <taxon>Pezizomycotina</taxon>
        <taxon>Dothideomycetes</taxon>
        <taxon>Dothideomycetidae</taxon>
        <taxon>Dothideales</taxon>
        <taxon>Saccotheciaceae</taxon>
        <taxon>Aureobasidium</taxon>
    </lineage>
</organism>
<gene>
    <name evidence="2" type="ORF">QM012_008048</name>
</gene>
<evidence type="ECO:0000313" key="2">
    <source>
        <dbReference type="EMBL" id="KAK6005269.1"/>
    </source>
</evidence>
<dbReference type="Proteomes" id="UP001341245">
    <property type="component" value="Unassembled WGS sequence"/>
</dbReference>
<evidence type="ECO:0000256" key="1">
    <source>
        <dbReference type="SAM" id="MobiDB-lite"/>
    </source>
</evidence>
<name>A0ABR0TLD6_AURPU</name>
<feature type="compositionally biased region" description="Basic and acidic residues" evidence="1">
    <location>
        <begin position="93"/>
        <end position="124"/>
    </location>
</feature>
<reference evidence="2 3" key="1">
    <citation type="submission" date="2023-11" db="EMBL/GenBank/DDBJ databases">
        <title>Draft genome sequence and annotation of the polyextremotolerant black yeast-like fungus Aureobasidium pullulans NRRL 62042.</title>
        <authorList>
            <person name="Dielentheis-Frenken M.R.E."/>
            <person name="Wibberg D."/>
            <person name="Blank L.M."/>
            <person name="Tiso T."/>
        </authorList>
    </citation>
    <scope>NUCLEOTIDE SEQUENCE [LARGE SCALE GENOMIC DNA]</scope>
    <source>
        <strain evidence="2 3">NRRL 62042</strain>
    </source>
</reference>
<keyword evidence="3" id="KW-1185">Reference proteome</keyword>